<dbReference type="RefSeq" id="WP_210432513.1">
    <property type="nucleotide sequence ID" value="NZ_BKCM01000009.1"/>
</dbReference>
<organism evidence="4 5">
    <name type="scientific">Iodidimonas gelatinilytica</name>
    <dbReference type="NCBI Taxonomy" id="1236966"/>
    <lineage>
        <taxon>Bacteria</taxon>
        <taxon>Pseudomonadati</taxon>
        <taxon>Pseudomonadota</taxon>
        <taxon>Alphaproteobacteria</taxon>
        <taxon>Iodidimonadales</taxon>
        <taxon>Iodidimonadaceae</taxon>
        <taxon>Iodidimonas</taxon>
    </lineage>
</organism>
<evidence type="ECO:0000313" key="5">
    <source>
        <dbReference type="Proteomes" id="UP000325187"/>
    </source>
</evidence>
<accession>A0A5A7MYW4</accession>
<dbReference type="GO" id="GO:0032259">
    <property type="term" value="P:methylation"/>
    <property type="evidence" value="ECO:0007669"/>
    <property type="project" value="UniProtKB-KW"/>
</dbReference>
<dbReference type="Pfam" id="PF02636">
    <property type="entry name" value="Methyltransf_28"/>
    <property type="match status" value="1"/>
</dbReference>
<dbReference type="Proteomes" id="UP000325187">
    <property type="component" value="Unassembled WGS sequence"/>
</dbReference>
<dbReference type="InterPro" id="IPR029063">
    <property type="entry name" value="SAM-dependent_MTases_sf"/>
</dbReference>
<dbReference type="AlphaFoldDB" id="A0A5A7MYW4"/>
<dbReference type="Gene3D" id="3.40.50.12710">
    <property type="match status" value="1"/>
</dbReference>
<dbReference type="SUPFAM" id="SSF53335">
    <property type="entry name" value="S-adenosyl-L-methionine-dependent methyltransferases"/>
    <property type="match status" value="1"/>
</dbReference>
<dbReference type="PANTHER" id="PTHR12049:SF7">
    <property type="entry name" value="PROTEIN ARGININE METHYLTRANSFERASE NDUFAF7, MITOCHONDRIAL"/>
    <property type="match status" value="1"/>
</dbReference>
<evidence type="ECO:0000256" key="3">
    <source>
        <dbReference type="SAM" id="MobiDB-lite"/>
    </source>
</evidence>
<sequence length="375" mass="40516">MTTPLSKHLHALINATGPISVHRYMSEALMHPDHGYYRKRDPLGAKGDFITAPEISQIFGELLGLWLADRWEAMGRPDPVRLVELGPGRGTLMADAVRAMAVVPGLAQALDIHLVESNEALRKAQGKKVKAQWHDRFADVLEGPTLLVANEFFDALPIYQFVRTASGWAERHVTSDGKGFDWCLGPASAQAALIPETLQTVEEGALVELCPAALSITDEIAKRINSHGGAALIIDYGYDQSAAGETLQAIRRHQRVDVFHKPGESDLTAHVNFDHLSQVAQQAGAQVEGPVTQGDFLRDLGIEIRAALLCRRATEKQACDIKAAVRRLTAPDMMGTLFKAMAIQPGDGPTVEAEAEAETSGAEPVQADASESPDV</sequence>
<feature type="region of interest" description="Disordered" evidence="3">
    <location>
        <begin position="345"/>
        <end position="375"/>
    </location>
</feature>
<evidence type="ECO:0000313" key="4">
    <source>
        <dbReference type="EMBL" id="GER01271.1"/>
    </source>
</evidence>
<name>A0A5A7MYW4_9PROT</name>
<reference evidence="4 5" key="1">
    <citation type="submission" date="2019-09" db="EMBL/GenBank/DDBJ databases">
        <title>NBRP : Genome information of microbial organism related human and environment.</title>
        <authorList>
            <person name="Hattori M."/>
            <person name="Oshima K."/>
            <person name="Inaba H."/>
            <person name="Suda W."/>
            <person name="Sakamoto M."/>
            <person name="Iino T."/>
            <person name="Kitahara M."/>
            <person name="Oshida Y."/>
            <person name="Iida T."/>
            <person name="Kudo T."/>
            <person name="Itoh T."/>
            <person name="Ohkuma M."/>
        </authorList>
    </citation>
    <scope>NUCLEOTIDE SEQUENCE [LARGE SCALE GENOMIC DNA]</scope>
    <source>
        <strain evidence="4 5">Mie-1</strain>
    </source>
</reference>
<evidence type="ECO:0000256" key="2">
    <source>
        <dbReference type="ARBA" id="ARBA00022679"/>
    </source>
</evidence>
<proteinExistence type="predicted"/>
<keyword evidence="5" id="KW-1185">Reference proteome</keyword>
<comment type="caution">
    <text evidence="4">The sequence shown here is derived from an EMBL/GenBank/DDBJ whole genome shotgun (WGS) entry which is preliminary data.</text>
</comment>
<keyword evidence="1" id="KW-0489">Methyltransferase</keyword>
<protein>
    <submittedName>
        <fullName evidence="4">ATP synthase subunit beta</fullName>
    </submittedName>
</protein>
<dbReference type="PANTHER" id="PTHR12049">
    <property type="entry name" value="PROTEIN ARGININE METHYLTRANSFERASE NDUFAF7, MITOCHONDRIAL"/>
    <property type="match status" value="1"/>
</dbReference>
<dbReference type="EMBL" id="BKCM01000009">
    <property type="protein sequence ID" value="GER01271.1"/>
    <property type="molecule type" value="Genomic_DNA"/>
</dbReference>
<keyword evidence="2" id="KW-0808">Transferase</keyword>
<gene>
    <name evidence="4" type="ORF">JCM17845_18940</name>
</gene>
<evidence type="ECO:0000256" key="1">
    <source>
        <dbReference type="ARBA" id="ARBA00022603"/>
    </source>
</evidence>
<dbReference type="InterPro" id="IPR038375">
    <property type="entry name" value="NDUFAF7_sf"/>
</dbReference>
<dbReference type="InterPro" id="IPR003788">
    <property type="entry name" value="NDUFAF7"/>
</dbReference>
<dbReference type="GO" id="GO:0035243">
    <property type="term" value="F:protein-arginine omega-N symmetric methyltransferase activity"/>
    <property type="evidence" value="ECO:0007669"/>
    <property type="project" value="TreeGrafter"/>
</dbReference>